<dbReference type="InterPro" id="IPR029058">
    <property type="entry name" value="AB_hydrolase_fold"/>
</dbReference>
<feature type="signal peptide" evidence="1">
    <location>
        <begin position="1"/>
        <end position="22"/>
    </location>
</feature>
<dbReference type="InterPro" id="IPR000073">
    <property type="entry name" value="AB_hydrolase_1"/>
</dbReference>
<feature type="chain" id="PRO_5040833947" description="AB hydrolase-1 domain-containing protein" evidence="1">
    <location>
        <begin position="23"/>
        <end position="278"/>
    </location>
</feature>
<dbReference type="PANTHER" id="PTHR43798">
    <property type="entry name" value="MONOACYLGLYCEROL LIPASE"/>
    <property type="match status" value="1"/>
</dbReference>
<protein>
    <recommendedName>
        <fullName evidence="2">AB hydrolase-1 domain-containing protein</fullName>
    </recommendedName>
</protein>
<organism evidence="3 4">
    <name type="scientific">Pseudoalteromonas haloplanktis</name>
    <name type="common">Alteromonas haloplanktis</name>
    <dbReference type="NCBI Taxonomy" id="228"/>
    <lineage>
        <taxon>Bacteria</taxon>
        <taxon>Pseudomonadati</taxon>
        <taxon>Pseudomonadota</taxon>
        <taxon>Gammaproteobacteria</taxon>
        <taxon>Alteromonadales</taxon>
        <taxon>Pseudoalteromonadaceae</taxon>
        <taxon>Pseudoalteromonas</taxon>
    </lineage>
</organism>
<dbReference type="InterPro" id="IPR050266">
    <property type="entry name" value="AB_hydrolase_sf"/>
</dbReference>
<proteinExistence type="predicted"/>
<dbReference type="SUPFAM" id="SSF53474">
    <property type="entry name" value="alpha/beta-Hydrolases"/>
    <property type="match status" value="1"/>
</dbReference>
<evidence type="ECO:0000256" key="1">
    <source>
        <dbReference type="SAM" id="SignalP"/>
    </source>
</evidence>
<dbReference type="Pfam" id="PF00561">
    <property type="entry name" value="Abhydrolase_1"/>
    <property type="match status" value="1"/>
</dbReference>
<reference evidence="3" key="1">
    <citation type="submission" date="2022-07" db="EMBL/GenBank/DDBJ databases">
        <authorList>
            <person name="Criscuolo A."/>
        </authorList>
    </citation>
    <scope>NUCLEOTIDE SEQUENCE</scope>
    <source>
        <strain evidence="3">CIP103197</strain>
    </source>
</reference>
<sequence length="278" mass="31522">MIFFKKLFFLLFVFSVSFGVAAKTQIQVEYGKFKYDNYELSYSCAGSGAPNVFLEPPSGISAEMAFAKIFLQIAKTNKVCFYERLGFRDSDDPPEGLNQTVKEYSSELGQLIKLKSNSKKLVLVGYSFGGFVVRYYAAKHPNRVDSILLIDAAHENWIQSMKASMSQSDWSKMQSILDWFQDNLGHNVWDSQFEVANANLPEDLEIRIVSRGLPHETIRQAGVSEDGIRIYNELHDKYQAEQLKLTQKATQVIANKSSHLIVDSEPHVIMEQLSVLLN</sequence>
<evidence type="ECO:0000259" key="2">
    <source>
        <dbReference type="Pfam" id="PF00561"/>
    </source>
</evidence>
<keyword evidence="4" id="KW-1185">Reference proteome</keyword>
<feature type="domain" description="AB hydrolase-1" evidence="2">
    <location>
        <begin position="78"/>
        <end position="165"/>
    </location>
</feature>
<evidence type="ECO:0000313" key="4">
    <source>
        <dbReference type="Proteomes" id="UP001152447"/>
    </source>
</evidence>
<evidence type="ECO:0000313" key="3">
    <source>
        <dbReference type="EMBL" id="CAH9066378.1"/>
    </source>
</evidence>
<dbReference type="Gene3D" id="3.40.50.1820">
    <property type="entry name" value="alpha/beta hydrolase"/>
    <property type="match status" value="1"/>
</dbReference>
<comment type="caution">
    <text evidence="3">The sequence shown here is derived from an EMBL/GenBank/DDBJ whole genome shotgun (WGS) entry which is preliminary data.</text>
</comment>
<dbReference type="EMBL" id="CAMAPB010000100">
    <property type="protein sequence ID" value="CAH9066378.1"/>
    <property type="molecule type" value="Genomic_DNA"/>
</dbReference>
<dbReference type="PANTHER" id="PTHR43798:SF33">
    <property type="entry name" value="HYDROLASE, PUTATIVE (AFU_ORTHOLOGUE AFUA_2G14860)-RELATED"/>
    <property type="match status" value="1"/>
</dbReference>
<keyword evidence="1" id="KW-0732">Signal</keyword>
<accession>A0A9W4R504</accession>
<gene>
    <name evidence="3" type="ORF">PSEHALCIP103_03574</name>
</gene>
<dbReference type="Proteomes" id="UP001152447">
    <property type="component" value="Unassembled WGS sequence"/>
</dbReference>
<name>A0A9W4R504_PSEHA</name>
<dbReference type="RefSeq" id="WP_262977406.1">
    <property type="nucleotide sequence ID" value="NZ_CAMAPB010000100.1"/>
</dbReference>
<dbReference type="GO" id="GO:0016020">
    <property type="term" value="C:membrane"/>
    <property type="evidence" value="ECO:0007669"/>
    <property type="project" value="TreeGrafter"/>
</dbReference>
<dbReference type="AlphaFoldDB" id="A0A9W4R504"/>